<comment type="caution">
    <text evidence="12">The sequence shown here is derived from an EMBL/GenBank/DDBJ whole genome shotgun (WGS) entry which is preliminary data.</text>
</comment>
<dbReference type="PANTHER" id="PTHR11659:SF0">
    <property type="entry name" value="GLUTAMYL-TRNA(GLN) AMIDOTRANSFERASE SUBUNIT B, MITOCHONDRIAL"/>
    <property type="match status" value="1"/>
</dbReference>
<dbReference type="InterPro" id="IPR014746">
    <property type="entry name" value="Gln_synth/guanido_kin_cat_dom"/>
</dbReference>
<dbReference type="Proteomes" id="UP000177029">
    <property type="component" value="Unassembled WGS sequence"/>
</dbReference>
<keyword evidence="3 10" id="KW-0436">Ligase</keyword>
<comment type="catalytic activity">
    <reaction evidence="8 10">
        <text>L-aspartyl-tRNA(Asn) + L-glutamine + ATP + H2O = L-asparaginyl-tRNA(Asn) + L-glutamate + ADP + phosphate + 2 H(+)</text>
        <dbReference type="Rhea" id="RHEA:14513"/>
        <dbReference type="Rhea" id="RHEA-COMP:9674"/>
        <dbReference type="Rhea" id="RHEA-COMP:9677"/>
        <dbReference type="ChEBI" id="CHEBI:15377"/>
        <dbReference type="ChEBI" id="CHEBI:15378"/>
        <dbReference type="ChEBI" id="CHEBI:29985"/>
        <dbReference type="ChEBI" id="CHEBI:30616"/>
        <dbReference type="ChEBI" id="CHEBI:43474"/>
        <dbReference type="ChEBI" id="CHEBI:58359"/>
        <dbReference type="ChEBI" id="CHEBI:78515"/>
        <dbReference type="ChEBI" id="CHEBI:78516"/>
        <dbReference type="ChEBI" id="CHEBI:456216"/>
    </reaction>
</comment>
<dbReference type="GO" id="GO:0050566">
    <property type="term" value="F:asparaginyl-tRNA synthase (glutamine-hydrolyzing) activity"/>
    <property type="evidence" value="ECO:0007669"/>
    <property type="project" value="RHEA"/>
</dbReference>
<evidence type="ECO:0000256" key="3">
    <source>
        <dbReference type="ARBA" id="ARBA00022598"/>
    </source>
</evidence>
<dbReference type="SUPFAM" id="SSF89095">
    <property type="entry name" value="GatB/YqeY motif"/>
    <property type="match status" value="1"/>
</dbReference>
<dbReference type="NCBIfam" id="NF004012">
    <property type="entry name" value="PRK05477.1-2"/>
    <property type="match status" value="1"/>
</dbReference>
<dbReference type="Gene3D" id="1.10.150.380">
    <property type="entry name" value="GatB domain, N-terminal subdomain"/>
    <property type="match status" value="1"/>
</dbReference>
<evidence type="ECO:0000256" key="6">
    <source>
        <dbReference type="ARBA" id="ARBA00022917"/>
    </source>
</evidence>
<dbReference type="SUPFAM" id="SSF55931">
    <property type="entry name" value="Glutamine synthetase/guanido kinase"/>
    <property type="match status" value="1"/>
</dbReference>
<evidence type="ECO:0000313" key="13">
    <source>
        <dbReference type="Proteomes" id="UP000177029"/>
    </source>
</evidence>
<evidence type="ECO:0000256" key="8">
    <source>
        <dbReference type="ARBA" id="ARBA00047380"/>
    </source>
</evidence>
<accession>A0A1F8DRN1</accession>
<protein>
    <recommendedName>
        <fullName evidence="10">Aspartyl/glutamyl-tRNA(Asn/Gln) amidotransferase subunit B</fullName>
        <shortName evidence="10">Asp/Glu-ADT subunit B</shortName>
        <ecNumber evidence="10">6.3.5.-</ecNumber>
    </recommendedName>
</protein>
<dbReference type="EC" id="6.3.5.-" evidence="10"/>
<comment type="subunit">
    <text evidence="2 10">Heterotrimer of A, B and C subunits.</text>
</comment>
<gene>
    <name evidence="10" type="primary">gatB</name>
    <name evidence="12" type="ORF">A2755_02645</name>
</gene>
<dbReference type="InterPro" id="IPR042114">
    <property type="entry name" value="GatB_C_1"/>
</dbReference>
<dbReference type="NCBIfam" id="NF004014">
    <property type="entry name" value="PRK05477.1-4"/>
    <property type="match status" value="1"/>
</dbReference>
<evidence type="ECO:0000256" key="10">
    <source>
        <dbReference type="HAMAP-Rule" id="MF_00121"/>
    </source>
</evidence>
<dbReference type="HAMAP" id="MF_00121">
    <property type="entry name" value="GatB"/>
    <property type="match status" value="1"/>
</dbReference>
<dbReference type="InterPro" id="IPR003789">
    <property type="entry name" value="Asn/Gln_tRNA_amidoTrase-B-like"/>
</dbReference>
<dbReference type="Pfam" id="PF02637">
    <property type="entry name" value="GatB_Yqey"/>
    <property type="match status" value="1"/>
</dbReference>
<dbReference type="AlphaFoldDB" id="A0A1F8DRN1"/>
<proteinExistence type="inferred from homology"/>
<dbReference type="GO" id="GO:0070681">
    <property type="term" value="P:glutaminyl-tRNAGln biosynthesis via transamidation"/>
    <property type="evidence" value="ECO:0007669"/>
    <property type="project" value="TreeGrafter"/>
</dbReference>
<dbReference type="InterPro" id="IPR004413">
    <property type="entry name" value="GatB"/>
</dbReference>
<dbReference type="FunFam" id="1.10.10.410:FF:000001">
    <property type="entry name" value="Aspartyl/glutamyl-tRNA(Asn/Gln) amidotransferase subunit B"/>
    <property type="match status" value="1"/>
</dbReference>
<dbReference type="Gene3D" id="1.10.10.410">
    <property type="match status" value="1"/>
</dbReference>
<evidence type="ECO:0000313" key="12">
    <source>
        <dbReference type="EMBL" id="OGM91271.1"/>
    </source>
</evidence>
<comment type="catalytic activity">
    <reaction evidence="9 10">
        <text>L-glutamyl-tRNA(Gln) + L-glutamine + ATP + H2O = L-glutaminyl-tRNA(Gln) + L-glutamate + ADP + phosphate + H(+)</text>
        <dbReference type="Rhea" id="RHEA:17521"/>
        <dbReference type="Rhea" id="RHEA-COMP:9681"/>
        <dbReference type="Rhea" id="RHEA-COMP:9684"/>
        <dbReference type="ChEBI" id="CHEBI:15377"/>
        <dbReference type="ChEBI" id="CHEBI:15378"/>
        <dbReference type="ChEBI" id="CHEBI:29985"/>
        <dbReference type="ChEBI" id="CHEBI:30616"/>
        <dbReference type="ChEBI" id="CHEBI:43474"/>
        <dbReference type="ChEBI" id="CHEBI:58359"/>
        <dbReference type="ChEBI" id="CHEBI:78520"/>
        <dbReference type="ChEBI" id="CHEBI:78521"/>
        <dbReference type="ChEBI" id="CHEBI:456216"/>
    </reaction>
</comment>
<evidence type="ECO:0000256" key="2">
    <source>
        <dbReference type="ARBA" id="ARBA00011123"/>
    </source>
</evidence>
<feature type="domain" description="Asn/Gln amidotransferase" evidence="11">
    <location>
        <begin position="333"/>
        <end position="484"/>
    </location>
</feature>
<dbReference type="InterPro" id="IPR018027">
    <property type="entry name" value="Asn/Gln_amidotransferase"/>
</dbReference>
<dbReference type="GO" id="GO:0050567">
    <property type="term" value="F:glutaminyl-tRNA synthase (glutamine-hydrolyzing) activity"/>
    <property type="evidence" value="ECO:0007669"/>
    <property type="project" value="UniProtKB-UniRule"/>
</dbReference>
<keyword evidence="4 10" id="KW-0547">Nucleotide-binding</keyword>
<dbReference type="InterPro" id="IPR023168">
    <property type="entry name" value="GatB_Yqey_C_2"/>
</dbReference>
<dbReference type="SMART" id="SM00845">
    <property type="entry name" value="GatB_Yqey"/>
    <property type="match status" value="1"/>
</dbReference>
<dbReference type="InterPro" id="IPR006075">
    <property type="entry name" value="Asn/Gln-tRNA_Trfase_suB/E_cat"/>
</dbReference>
<dbReference type="STRING" id="1802555.A2755_02645"/>
<dbReference type="PANTHER" id="PTHR11659">
    <property type="entry name" value="GLUTAMYL-TRNA GLN AMIDOTRANSFERASE SUBUNIT B MITOCHONDRIAL AND PROKARYOTIC PET112-RELATED"/>
    <property type="match status" value="1"/>
</dbReference>
<evidence type="ECO:0000259" key="11">
    <source>
        <dbReference type="SMART" id="SM00845"/>
    </source>
</evidence>
<dbReference type="GO" id="GO:0005524">
    <property type="term" value="F:ATP binding"/>
    <property type="evidence" value="ECO:0007669"/>
    <property type="project" value="UniProtKB-KW"/>
</dbReference>
<evidence type="ECO:0000256" key="9">
    <source>
        <dbReference type="ARBA" id="ARBA00047913"/>
    </source>
</evidence>
<dbReference type="GO" id="GO:0006412">
    <property type="term" value="P:translation"/>
    <property type="evidence" value="ECO:0007669"/>
    <property type="project" value="UniProtKB-UniRule"/>
</dbReference>
<evidence type="ECO:0000256" key="5">
    <source>
        <dbReference type="ARBA" id="ARBA00022840"/>
    </source>
</evidence>
<evidence type="ECO:0000256" key="1">
    <source>
        <dbReference type="ARBA" id="ARBA00005306"/>
    </source>
</evidence>
<dbReference type="EMBL" id="MGIP01000011">
    <property type="protein sequence ID" value="OGM91271.1"/>
    <property type="molecule type" value="Genomic_DNA"/>
</dbReference>
<name>A0A1F8DRN1_9BACT</name>
<evidence type="ECO:0000256" key="7">
    <source>
        <dbReference type="ARBA" id="ARBA00024799"/>
    </source>
</evidence>
<dbReference type="PROSITE" id="PS01234">
    <property type="entry name" value="GATB"/>
    <property type="match status" value="1"/>
</dbReference>
<keyword evidence="5 10" id="KW-0067">ATP-binding</keyword>
<dbReference type="NCBIfam" id="TIGR00133">
    <property type="entry name" value="gatB"/>
    <property type="match status" value="1"/>
</dbReference>
<sequence>MNYIPTIGLEIHAELLTQTKMFCSCLNDPTEITPNKNVCPICMGHPGTLPVPNKKVIEYVIRTGLALNCDINKHSKFDRKNYFYPDLPKAYQISQYDLPFCKDGYMVLPQSGKKIRIRRIHLEEDTAKLQHGGPSTSSGQPASLVDFNRAGVPLMELVTEPDFHSADEVVEFAQEFQLILRYLGVSDGDMEKGHLRLEANISVAPADAKELGTKVEIKNINSFRFMKAGIEYEIARHTKLYEEGKEEKVVQETRGWNEQKQETFSQRSKEEAHDYRYFPEPDIPPFDFADDYIEELRNSIAELPQQRRERYASEYNLSEKQTDALVQDPAYADFFEEAISELRELVPNAPVDLVYNYLMSDIRGIEVQKAVSLQHMPLKPVHLAFITAQILQDKISSRTAKDVLLKVYKTGDDPDSIIRQEGLGQISDLSELEKIVADVCAANPSVVEEYKSGKTAVLQFLVGKVMAQTKGRANPAQVKTLLEKFEQG</sequence>
<comment type="function">
    <text evidence="7 10">Allows the formation of correctly charged Asn-tRNA(Asn) or Gln-tRNA(Gln) through the transamidation of misacylated Asp-tRNA(Asn) or Glu-tRNA(Gln) in organisms which lack either or both of asparaginyl-tRNA or glutaminyl-tRNA synthetases. The reaction takes place in the presence of glutamine and ATP through an activated phospho-Asp-tRNA(Asn) or phospho-Glu-tRNA(Gln).</text>
</comment>
<comment type="similarity">
    <text evidence="1 10">Belongs to the GatB/GatE family. GatB subfamily.</text>
</comment>
<reference evidence="12 13" key="1">
    <citation type="journal article" date="2016" name="Nat. Commun.">
        <title>Thousands of microbial genomes shed light on interconnected biogeochemical processes in an aquifer system.</title>
        <authorList>
            <person name="Anantharaman K."/>
            <person name="Brown C.T."/>
            <person name="Hug L.A."/>
            <person name="Sharon I."/>
            <person name="Castelle C.J."/>
            <person name="Probst A.J."/>
            <person name="Thomas B.C."/>
            <person name="Singh A."/>
            <person name="Wilkins M.J."/>
            <person name="Karaoz U."/>
            <person name="Brodie E.L."/>
            <person name="Williams K.H."/>
            <person name="Hubbard S.S."/>
            <person name="Banfield J.F."/>
        </authorList>
    </citation>
    <scope>NUCLEOTIDE SEQUENCE [LARGE SCALE GENOMIC DNA]</scope>
</reference>
<dbReference type="InterPro" id="IPR017958">
    <property type="entry name" value="Gln-tRNA_amidoTrfase_suB_CS"/>
</dbReference>
<organism evidence="12 13">
    <name type="scientific">Candidatus Wolfebacteria bacterium RIFCSPHIGHO2_01_FULL_48_22</name>
    <dbReference type="NCBI Taxonomy" id="1802555"/>
    <lineage>
        <taxon>Bacteria</taxon>
        <taxon>Candidatus Wolfeibacteriota</taxon>
    </lineage>
</organism>
<evidence type="ECO:0000256" key="4">
    <source>
        <dbReference type="ARBA" id="ARBA00022741"/>
    </source>
</evidence>
<dbReference type="InterPro" id="IPR017959">
    <property type="entry name" value="Asn/Gln-tRNA_amidoTrfase_suB/E"/>
</dbReference>
<keyword evidence="6 10" id="KW-0648">Protein biosynthesis</keyword>
<dbReference type="Pfam" id="PF02934">
    <property type="entry name" value="GatB_N"/>
    <property type="match status" value="1"/>
</dbReference>